<dbReference type="EMBL" id="MK072439">
    <property type="protein sequence ID" value="AYV85082.1"/>
    <property type="molecule type" value="Genomic_DNA"/>
</dbReference>
<protein>
    <submittedName>
        <fullName evidence="1">Kinesin-like protein</fullName>
    </submittedName>
</protein>
<gene>
    <name evidence="1" type="ORF">Satyrvirus3_13</name>
</gene>
<sequence>MVSISVYSDYTKKTLDPTTQIVIDANKVSHYHMDYILMHFNEMVAREIDENRDIIYNPFFQNLMKWVTEYRRILDEARTSEEGIAKGPDGIEKVYDCAKGGDHKYASPVDVSVEYVIKHATISPTSLHPNIYYDFVARGGSPANWQDVSYTVPKIFFPGSTTLKTFNTTETYFGYCGVQLRNVFFMEIIPEMNNAWNLYQVSKFSPSIEKTNKDMMEKMYKDYELSMAITNDAVKNGDYAIRYTVIEEKLKDSVRLLEELSAAADTEENIIQMGADISNYYEKLSFRDSDIDPALEIPVDTNDLIDSSIMAAQRKKELDLYNKLPSSNIFANVYNLGTNVSGMANAAQFVNKLSTVIKSSMNIQNVSLELNELLNTKIYKDAQNRQIAKYLTPLEEEQLIKDELAKQKNYLDRFDTTGAILVPGTPDSAKNRLEAYDENYKYKKIAGGSNGSNIKYGFEEYPKKIRTVSQSGGRYIKMSQLLESSKESQNTVNKVIGDVNKIETEFVEQDKLYFENKYFFDIEGLQQRNEFLIEMMNIIIIYIFLIKEKGSQHQKVFEEINDKIKDFKDNLVKMWDILRSDVSSTPPDIDTIINNFMSHGSLTMTQAQDIIARSGIMPDVSKISNNAMINSMPMVKLLSALVNKYSVSNMNLVANDLKKIMTARPVTTTEKEETVQQHYQNMYQFYSHLKSLNASLNSEFKNLDANSLDYNKIIQFTGNIIERNIETANIFIREIIAVVQNFGNIVLSLQTIREEMAASKRRFNDFQTNMKQSIYELSTREGVIEKKHVDFVKGPTTTVVKHNFDDLEDFYKNYVDEYGKKLSDASDNVVRHFNYEKDIQYVSTKVRMLEKTRDEFNVFLDIMNNFKTMYVEDPRSISYGNIGRILKTYITKLTKSKLYLYENLMKRINVPSEMNQLFGLYLYSDVEHTEEVLDYFFKFDIKNNLIPSPGYDKREQIQMALRIADNYIKLANVIKKSYKPTTTLKYDEFIVTKDLTGVKRTVNADKAIEAIKYVVNEYSKDYADIKLQNLVVLLFKKVQQYVTFKIDIDSNNNIKTYIDTVAQLKGLDITKLKDRKIMKKYIIDQMNTVTISLFNLFNEKLITYYYLLNNLVLENAPRNPFFDDIKIDQNKVSKFRTNSRKMEQYVPVNNLVNNFASISNDYIARKDPAFGVPLTGDFFVNEEYLGDYFFNIFNTINENTFFLYILISDHTNINDHLTNVYDYYRNFWNTSNSALMLMESMINAGEDIKPSKDITITDYELISNSNGMSSKIKSPISYSYDVVVNPFVNGISSYTYDVRVGYIIYNDYYPLKPYIISFIPSALHNTLVYDASITTYKITPILGETIILFNNTNNEYKIPKKIEITAGAPVTLEQIDIAIKILNTGKYIINYLNKLRGLLDKFHNKTYTPEDPLTRDSSVQLSNPLYATRNDRKIELIPILNILAEIEADIKNNIQNSYYLNTLLIKHFITDISNHSIVYLAAETRDMLQTMDPQSDVFNTKIDLVWLFAAKLTTSWFSLLAHMYSEFQLNLSIEKIKEIVEILQPLLDPSIILNIAQYNPYVGKLDDYTKKVNGELVTNGTNFTNKRNDYPIETDKAKIDPKDPDKRLGKYVIDENIKDKIEFCDYYTNINTNSKDIYVIMILMKKDVSQRIKEALVDISTECINIMNLDIIIRKLVSKNTFKNLCSLHQISKIYANDPNWATIMKEHLDAVAQGLFNTVEADFRLYKLDHIFGKLKTHFSKYNQKFVHSFVDSFDPNGPVADIPAELISNNFQYTNTQYETSGPFDVNLYEEPYHRAFYDYNNDEPGSLEQLNNLYLTDLYSDFFIKVIKKHIINVFKKIKDSMDKIKSPALFEIILTVGKYYRTTKIAEIFDPAEDLFTDVGFHSGPNDDNDKIKFILVYGSEYKDPTSAKLIENINDVVSNISSMVSPDLHIFYEGEINNYRNLINENLKLLQNIRDIKKNIFDKNNSLRRFIDTISQVMFLPDFKKFAIVVNNKILELAMETVSNYETIWRIIRQKLNGIINKSNKHLLNVAQVNSFIAFVGAIGKSINGKDVVDKFYAKLSFGLVEFYKEIIDNILDCIEGDNKKPYDQMSMIERYLYTYHYIQLKRCNALFTWIRNEYQNKKMLLDLKELKKDKKYNKLILKHKIILEKTKNDALLIFGEFNGLRRLLDEYNAVVMDKVQLHLRINDFSDPKENKKIEDNPKYIGDRSKGYLLDYDATSIEYKERWDTKRLVFVNDNNNKLFINFEILENIYKLENPGNPVKDFSLYYSAIHDKMINGEGIKFQRIYNTLTYPESDIISSYMSIAPNINNNRGTVLMTYGYSGVGKSRSLFGGPAEPERGVLSPTDGILQRTLDQLSNVEIYFRVYEIYGLGLQYNYYWNPIEANNYKCFPEFYQCVIHHIIKTDNPVLDIVNEPIVLVNRHDILSYILDLKNPETSTGFKIEDKQEPNLLKRQNYFPDPTNVFTNPGAGTHSTYVKINQDHYKRFGEFQTKVDKQRQDNGITIKNLFEHKITQIKGTINNPVSSRSILVYDFEIKIANNTFIPFLIYDLPGKEDLYRTYVQTNVQSATGADPKMLERVFKDIPEDGPLKEKKSTYILNPILAPIFSDGNVPNVENVEKIIDLLTNISSSPPGANPVALDSAFEAALITDILQYDVNSFNYVTGADPDYKEYNETGPPFKMETFYDDPINGGHANIDSFADLLKFDNIKILDDTDFYNTIALEQGVLSPGQYWVKKEMTKAKNEIMVLIIIVVIAHIIKYKLFDLLTEIINVVVGDGDNSRNGGWSKNKIYAFYEAYYINENVVGLLQYLVSNILEIKDTGIVEQSTVDEDMGKTVDKNYKTAMRFRTIKSLEDIGEPETIDMDYGFIVTNELLTDDDPLKKMEIAEFIDQNNVDPNTGEFVEVYMDTTSDVYERMKNVVSFENRGKYDTNRIFRKGDKECNQPSDKKYIINPFNAININLPEYTKELNYPLLKDFIEPYSQKISFYYVFYVLSNSRPKDKAEEQVKLLNNSMPFIVKMDPGTKKKKTCAQ</sequence>
<accession>A0A3G5AD34</accession>
<evidence type="ECO:0000313" key="1">
    <source>
        <dbReference type="EMBL" id="AYV85082.1"/>
    </source>
</evidence>
<organism evidence="1">
    <name type="scientific">Satyrvirus sp</name>
    <dbReference type="NCBI Taxonomy" id="2487771"/>
    <lineage>
        <taxon>Viruses</taxon>
        <taxon>Varidnaviria</taxon>
        <taxon>Bamfordvirae</taxon>
        <taxon>Nucleocytoviricota</taxon>
        <taxon>Megaviricetes</taxon>
        <taxon>Imitervirales</taxon>
        <taxon>Mimiviridae</taxon>
        <taxon>Megamimivirinae</taxon>
    </lineage>
</organism>
<reference evidence="1" key="1">
    <citation type="submission" date="2018-10" db="EMBL/GenBank/DDBJ databases">
        <title>Hidden diversity of soil giant viruses.</title>
        <authorList>
            <person name="Schulz F."/>
            <person name="Alteio L."/>
            <person name="Goudeau D."/>
            <person name="Ryan E.M."/>
            <person name="Malmstrom R.R."/>
            <person name="Blanchard J."/>
            <person name="Woyke T."/>
        </authorList>
    </citation>
    <scope>NUCLEOTIDE SEQUENCE</scope>
    <source>
        <strain evidence="1">SAV1</strain>
    </source>
</reference>
<name>A0A3G5AD34_9VIRU</name>
<proteinExistence type="predicted"/>